<feature type="region of interest" description="Disordered" evidence="1">
    <location>
        <begin position="159"/>
        <end position="181"/>
    </location>
</feature>
<organism evidence="2 3">
    <name type="scientific">Drechmeria coniospora</name>
    <name type="common">Nematophagous fungus</name>
    <name type="synonym">Meria coniospora</name>
    <dbReference type="NCBI Taxonomy" id="98403"/>
    <lineage>
        <taxon>Eukaryota</taxon>
        <taxon>Fungi</taxon>
        <taxon>Dikarya</taxon>
        <taxon>Ascomycota</taxon>
        <taxon>Pezizomycotina</taxon>
        <taxon>Sordariomycetes</taxon>
        <taxon>Hypocreomycetidae</taxon>
        <taxon>Hypocreales</taxon>
        <taxon>Ophiocordycipitaceae</taxon>
        <taxon>Drechmeria</taxon>
    </lineage>
</organism>
<evidence type="ECO:0000313" key="2">
    <source>
        <dbReference type="EMBL" id="KYK57355.1"/>
    </source>
</evidence>
<evidence type="ECO:0000256" key="1">
    <source>
        <dbReference type="SAM" id="MobiDB-lite"/>
    </source>
</evidence>
<dbReference type="RefSeq" id="XP_040656707.1">
    <property type="nucleotide sequence ID" value="XM_040801674.1"/>
</dbReference>
<keyword evidence="3" id="KW-1185">Reference proteome</keyword>
<protein>
    <submittedName>
        <fullName evidence="2">Uncharacterized protein</fullName>
    </submittedName>
</protein>
<dbReference type="InParanoid" id="A0A151GJR9"/>
<sequence length="181" mass="20127">MDGGRSGEEEEDKDKDKEEEEEEEEEEQQLQEEQQQQEKQVRRRRRSESEAGNATEAFMIGSPADRWMVEAEYGRVEDGDDGRIDGMSSPPSVGTKDKEDQAGPPLGSVMWDKVEGVQAKTCRRGMRLSGTDTDEIEREAARASASRTCGEVLDGWGEEARRSGKGVGSRTGKCQRRPVNG</sequence>
<comment type="caution">
    <text evidence="2">The sequence shown here is derived from an EMBL/GenBank/DDBJ whole genome shotgun (WGS) entry which is preliminary data.</text>
</comment>
<dbReference type="Proteomes" id="UP000076580">
    <property type="component" value="Chromosome 02"/>
</dbReference>
<feature type="region of interest" description="Disordered" evidence="1">
    <location>
        <begin position="1"/>
        <end position="112"/>
    </location>
</feature>
<feature type="compositionally biased region" description="Acidic residues" evidence="1">
    <location>
        <begin position="8"/>
        <end position="30"/>
    </location>
</feature>
<proteinExistence type="predicted"/>
<dbReference type="AlphaFoldDB" id="A0A151GJR9"/>
<reference evidence="2 3" key="1">
    <citation type="journal article" date="2016" name="Sci. Rep.">
        <title>Insights into Adaptations to a Near-Obligate Nematode Endoparasitic Lifestyle from the Finished Genome of Drechmeria coniospora.</title>
        <authorList>
            <person name="Zhang L."/>
            <person name="Zhou Z."/>
            <person name="Guo Q."/>
            <person name="Fokkens L."/>
            <person name="Miskei M."/>
            <person name="Pocsi I."/>
            <person name="Zhang W."/>
            <person name="Chen M."/>
            <person name="Wang L."/>
            <person name="Sun Y."/>
            <person name="Donzelli B.G."/>
            <person name="Gibson D.M."/>
            <person name="Nelson D.R."/>
            <person name="Luo J.G."/>
            <person name="Rep M."/>
            <person name="Liu H."/>
            <person name="Yang S."/>
            <person name="Wang J."/>
            <person name="Krasnoff S.B."/>
            <person name="Xu Y."/>
            <person name="Molnar I."/>
            <person name="Lin M."/>
        </authorList>
    </citation>
    <scope>NUCLEOTIDE SEQUENCE [LARGE SCALE GENOMIC DNA]</scope>
    <source>
        <strain evidence="2 3">ARSEF 6962</strain>
    </source>
</reference>
<feature type="compositionally biased region" description="Basic and acidic residues" evidence="1">
    <location>
        <begin position="67"/>
        <end position="84"/>
    </location>
</feature>
<name>A0A151GJR9_DRECN</name>
<dbReference type="GeneID" id="63717007"/>
<accession>A0A151GJR9</accession>
<dbReference type="EMBL" id="LAYC01000002">
    <property type="protein sequence ID" value="KYK57355.1"/>
    <property type="molecule type" value="Genomic_DNA"/>
</dbReference>
<gene>
    <name evidence="2" type="ORF">DCS_04364</name>
</gene>
<feature type="region of interest" description="Disordered" evidence="1">
    <location>
        <begin position="125"/>
        <end position="146"/>
    </location>
</feature>
<evidence type="ECO:0000313" key="3">
    <source>
        <dbReference type="Proteomes" id="UP000076580"/>
    </source>
</evidence>